<reference evidence="1 2" key="1">
    <citation type="journal article" date="2017" name="Curr. Biol.">
        <title>The Evolution of Venom by Co-option of Single-Copy Genes.</title>
        <authorList>
            <person name="Martinson E.O."/>
            <person name="Mrinalini"/>
            <person name="Kelkar Y.D."/>
            <person name="Chang C.H."/>
            <person name="Werren J.H."/>
        </authorList>
    </citation>
    <scope>NUCLEOTIDE SEQUENCE [LARGE SCALE GENOMIC DNA]</scope>
    <source>
        <strain evidence="1 2">Alberta</strain>
        <tissue evidence="1">Whole body</tissue>
    </source>
</reference>
<comment type="caution">
    <text evidence="1">The sequence shown here is derived from an EMBL/GenBank/DDBJ whole genome shotgun (WGS) entry which is preliminary data.</text>
</comment>
<dbReference type="EMBL" id="NNAY01000031">
    <property type="protein sequence ID" value="OXU31764.1"/>
    <property type="molecule type" value="Genomic_DNA"/>
</dbReference>
<evidence type="ECO:0000313" key="1">
    <source>
        <dbReference type="EMBL" id="OXU31764.1"/>
    </source>
</evidence>
<sequence length="94" mass="10448">MELKCLLSLLRTSEENRAGGHDDAPVENIDVLYGELSPLLFNGTWVSNRHICYRDTWGGISLFDAANISSQSLMPNETFVIAKFISRDLNSSKG</sequence>
<protein>
    <submittedName>
        <fullName evidence="1">Uncharacterized protein</fullName>
    </submittedName>
</protein>
<name>A0A232FM09_9HYME</name>
<organism evidence="1 2">
    <name type="scientific">Trichomalopsis sarcophagae</name>
    <dbReference type="NCBI Taxonomy" id="543379"/>
    <lineage>
        <taxon>Eukaryota</taxon>
        <taxon>Metazoa</taxon>
        <taxon>Ecdysozoa</taxon>
        <taxon>Arthropoda</taxon>
        <taxon>Hexapoda</taxon>
        <taxon>Insecta</taxon>
        <taxon>Pterygota</taxon>
        <taxon>Neoptera</taxon>
        <taxon>Endopterygota</taxon>
        <taxon>Hymenoptera</taxon>
        <taxon>Apocrita</taxon>
        <taxon>Proctotrupomorpha</taxon>
        <taxon>Chalcidoidea</taxon>
        <taxon>Pteromalidae</taxon>
        <taxon>Pteromalinae</taxon>
        <taxon>Trichomalopsis</taxon>
    </lineage>
</organism>
<dbReference type="STRING" id="543379.A0A232FM09"/>
<keyword evidence="2" id="KW-1185">Reference proteome</keyword>
<dbReference type="Gene3D" id="2.140.10.30">
    <property type="entry name" value="Dipeptidylpeptidase IV, N-terminal domain"/>
    <property type="match status" value="1"/>
</dbReference>
<dbReference type="Proteomes" id="UP000215335">
    <property type="component" value="Unassembled WGS sequence"/>
</dbReference>
<evidence type="ECO:0000313" key="2">
    <source>
        <dbReference type="Proteomes" id="UP000215335"/>
    </source>
</evidence>
<dbReference type="AlphaFoldDB" id="A0A232FM09"/>
<accession>A0A232FM09</accession>
<proteinExistence type="predicted"/>
<gene>
    <name evidence="1" type="ORF">TSAR_006762</name>
</gene>
<dbReference type="OrthoDB" id="6628750at2759"/>